<accession>A0A7M4DGH7</accession>
<evidence type="ECO:0000256" key="2">
    <source>
        <dbReference type="ARBA" id="ARBA00022692"/>
    </source>
</evidence>
<dbReference type="AlphaFoldDB" id="A0A7M4DGH7"/>
<feature type="transmembrane region" description="Helical" evidence="6">
    <location>
        <begin position="319"/>
        <end position="342"/>
    </location>
</feature>
<protein>
    <submittedName>
        <fullName evidence="8">ABC-2 family transporter protein</fullName>
    </submittedName>
</protein>
<gene>
    <name evidence="8" type="ORF">HALOF300_01224</name>
</gene>
<feature type="transmembrane region" description="Helical" evidence="6">
    <location>
        <begin position="241"/>
        <end position="274"/>
    </location>
</feature>
<evidence type="ECO:0000256" key="1">
    <source>
        <dbReference type="ARBA" id="ARBA00004141"/>
    </source>
</evidence>
<dbReference type="Proteomes" id="UP000419743">
    <property type="component" value="Unassembled WGS sequence"/>
</dbReference>
<dbReference type="Pfam" id="PF12698">
    <property type="entry name" value="ABC2_membrane_3"/>
    <property type="match status" value="1"/>
</dbReference>
<organism evidence="8 9">
    <name type="scientific">Occultella aeris</name>
    <dbReference type="NCBI Taxonomy" id="2761496"/>
    <lineage>
        <taxon>Bacteria</taxon>
        <taxon>Bacillati</taxon>
        <taxon>Actinomycetota</taxon>
        <taxon>Actinomycetes</taxon>
        <taxon>Micrococcales</taxon>
        <taxon>Ruaniaceae</taxon>
        <taxon>Occultella</taxon>
    </lineage>
</organism>
<sequence>MNDTEALNRLPEDHGITPSEHPAADGPGRRKKALTVAAVLIAGWIFIMGMVVSYSEALANPTVNDVPIAVAGNADAIVGLLQNDSLDVTVVADAAAAQEQVLDRDAEAALVIPGAEGGEVTTYVATGASRMLALAAGALGDQVAEQLGTTNSVVDLAPPSENNPNGTLEFYLVIFLTLGASFGATIIGRVLGPIRTAAQFLTRAGILIVLSTALAAGAAFYATQLFDGITGEHGWAYFGALTFYCLVVSGAVTGIASLGGTIVGGVVSALFVLLGNSASGGPFGLHMLGDFFQVVRYIVPQTWGLELLRDIEYFDANGIGGPLLALSIWAAIGVVAALLGMLRHTLRNRPGAAHAAKHVSAVAVGADAPEHSDRRAPAHEAITAVGTGEHRELEKAPAAV</sequence>
<feature type="transmembrane region" description="Helical" evidence="6">
    <location>
        <begin position="33"/>
        <end position="54"/>
    </location>
</feature>
<comment type="caution">
    <text evidence="8">The sequence shown here is derived from an EMBL/GenBank/DDBJ whole genome shotgun (WGS) entry which is preliminary data.</text>
</comment>
<dbReference type="GO" id="GO:0016020">
    <property type="term" value="C:membrane"/>
    <property type="evidence" value="ECO:0007669"/>
    <property type="project" value="UniProtKB-SubCell"/>
</dbReference>
<evidence type="ECO:0000256" key="6">
    <source>
        <dbReference type="SAM" id="Phobius"/>
    </source>
</evidence>
<keyword evidence="4 6" id="KW-0472">Membrane</keyword>
<feature type="transmembrane region" description="Helical" evidence="6">
    <location>
        <begin position="200"/>
        <end position="221"/>
    </location>
</feature>
<dbReference type="EMBL" id="CACRYJ010000017">
    <property type="protein sequence ID" value="VZO36020.1"/>
    <property type="molecule type" value="Genomic_DNA"/>
</dbReference>
<comment type="subcellular location">
    <subcellularLocation>
        <location evidence="1">Membrane</location>
        <topology evidence="1">Multi-pass membrane protein</topology>
    </subcellularLocation>
</comment>
<keyword evidence="2 6" id="KW-0812">Transmembrane</keyword>
<dbReference type="RefSeq" id="WP_156740046.1">
    <property type="nucleotide sequence ID" value="NZ_CACRYJ010000017.1"/>
</dbReference>
<evidence type="ECO:0000313" key="8">
    <source>
        <dbReference type="EMBL" id="VZO36020.1"/>
    </source>
</evidence>
<reference evidence="8 9" key="1">
    <citation type="submission" date="2019-11" db="EMBL/GenBank/DDBJ databases">
        <authorList>
            <person name="Criscuolo A."/>
        </authorList>
    </citation>
    <scope>NUCLEOTIDE SEQUENCE [LARGE SCALE GENOMIC DNA]</scope>
    <source>
        <strain evidence="8">CIP111667</strain>
    </source>
</reference>
<evidence type="ECO:0000313" key="9">
    <source>
        <dbReference type="Proteomes" id="UP000419743"/>
    </source>
</evidence>
<evidence type="ECO:0000256" key="4">
    <source>
        <dbReference type="ARBA" id="ARBA00023136"/>
    </source>
</evidence>
<feature type="domain" description="ABC-2 type transporter transmembrane" evidence="7">
    <location>
        <begin position="45"/>
        <end position="339"/>
    </location>
</feature>
<dbReference type="InterPro" id="IPR013525">
    <property type="entry name" value="ABC2_TM"/>
</dbReference>
<feature type="region of interest" description="Disordered" evidence="5">
    <location>
        <begin position="1"/>
        <end position="28"/>
    </location>
</feature>
<keyword evidence="9" id="KW-1185">Reference proteome</keyword>
<evidence type="ECO:0000256" key="3">
    <source>
        <dbReference type="ARBA" id="ARBA00022989"/>
    </source>
</evidence>
<dbReference type="GO" id="GO:0140359">
    <property type="term" value="F:ABC-type transporter activity"/>
    <property type="evidence" value="ECO:0007669"/>
    <property type="project" value="InterPro"/>
</dbReference>
<name>A0A7M4DGH7_9MICO</name>
<keyword evidence="3 6" id="KW-1133">Transmembrane helix</keyword>
<evidence type="ECO:0000259" key="7">
    <source>
        <dbReference type="Pfam" id="PF12698"/>
    </source>
</evidence>
<evidence type="ECO:0000256" key="5">
    <source>
        <dbReference type="SAM" id="MobiDB-lite"/>
    </source>
</evidence>
<proteinExistence type="predicted"/>
<feature type="transmembrane region" description="Helical" evidence="6">
    <location>
        <begin position="170"/>
        <end position="188"/>
    </location>
</feature>